<dbReference type="PANTHER" id="PTHR30204">
    <property type="entry name" value="REDOX-CYCLING DRUG-SENSING TRANSCRIPTIONAL ACTIVATOR SOXR"/>
    <property type="match status" value="1"/>
</dbReference>
<keyword evidence="4" id="KW-0804">Transcription</keyword>
<evidence type="ECO:0000313" key="6">
    <source>
        <dbReference type="EMBL" id="OZM74166.1"/>
    </source>
</evidence>
<dbReference type="PRINTS" id="PR00040">
    <property type="entry name" value="HTHMERR"/>
</dbReference>
<comment type="caution">
    <text evidence="6">The sequence shown here is derived from an EMBL/GenBank/DDBJ whole genome shotgun (WGS) entry which is preliminary data.</text>
</comment>
<sequence length="114" mass="12520">MLIGELSARTGASQRMLRYYGQQGLLRSERDVNGYRVYQADAVTTVRQIRALLELGLSTGVIAEVLPCAAGDLAELDLCPEVVRTIRRELDALDERIDTLRQNRGALAGYLAGV</sequence>
<dbReference type="SUPFAM" id="SSF46955">
    <property type="entry name" value="Putative DNA-binding domain"/>
    <property type="match status" value="1"/>
</dbReference>
<dbReference type="CDD" id="cd01282">
    <property type="entry name" value="HTH_MerR-like_sg3"/>
    <property type="match status" value="1"/>
</dbReference>
<evidence type="ECO:0000256" key="2">
    <source>
        <dbReference type="ARBA" id="ARBA00023015"/>
    </source>
</evidence>
<dbReference type="InParanoid" id="A0A263D9L3"/>
<dbReference type="Proteomes" id="UP000242444">
    <property type="component" value="Unassembled WGS sequence"/>
</dbReference>
<dbReference type="InterPro" id="IPR047057">
    <property type="entry name" value="MerR_fam"/>
</dbReference>
<dbReference type="EMBL" id="NKYE01000003">
    <property type="protein sequence ID" value="OZM74166.1"/>
    <property type="molecule type" value="Genomic_DNA"/>
</dbReference>
<evidence type="ECO:0000256" key="4">
    <source>
        <dbReference type="ARBA" id="ARBA00023163"/>
    </source>
</evidence>
<reference evidence="6 7" key="1">
    <citation type="submission" date="2017-07" db="EMBL/GenBank/DDBJ databases">
        <title>Amycolatopsis antarcticus sp. nov., isolated from the surface of an Antarcticus brown macroalga.</title>
        <authorList>
            <person name="Wang J."/>
            <person name="Leiva S."/>
            <person name="Huang J."/>
            <person name="Huang Y."/>
        </authorList>
    </citation>
    <scope>NUCLEOTIDE SEQUENCE [LARGE SCALE GENOMIC DNA]</scope>
    <source>
        <strain evidence="6 7">AU-G6</strain>
    </source>
</reference>
<dbReference type="SMART" id="SM00422">
    <property type="entry name" value="HTH_MERR"/>
    <property type="match status" value="1"/>
</dbReference>
<evidence type="ECO:0000259" key="5">
    <source>
        <dbReference type="PROSITE" id="PS50937"/>
    </source>
</evidence>
<evidence type="ECO:0000256" key="3">
    <source>
        <dbReference type="ARBA" id="ARBA00023125"/>
    </source>
</evidence>
<dbReference type="InterPro" id="IPR009061">
    <property type="entry name" value="DNA-bd_dom_put_sf"/>
</dbReference>
<dbReference type="RefSeq" id="WP_094861922.1">
    <property type="nucleotide sequence ID" value="NZ_NKYE01000003.1"/>
</dbReference>
<name>A0A263D9L3_9PSEU</name>
<dbReference type="Gene3D" id="1.10.1660.10">
    <property type="match status" value="1"/>
</dbReference>
<dbReference type="InterPro" id="IPR000551">
    <property type="entry name" value="MerR-type_HTH_dom"/>
</dbReference>
<dbReference type="Pfam" id="PF13411">
    <property type="entry name" value="MerR_1"/>
    <property type="match status" value="1"/>
</dbReference>
<keyword evidence="1" id="KW-0678">Repressor</keyword>
<dbReference type="OrthoDB" id="3824912at2"/>
<dbReference type="GO" id="GO:0003700">
    <property type="term" value="F:DNA-binding transcription factor activity"/>
    <property type="evidence" value="ECO:0007669"/>
    <property type="project" value="InterPro"/>
</dbReference>
<accession>A0A263D9L3</accession>
<protein>
    <submittedName>
        <fullName evidence="6">MerR family transcriptional regulator</fullName>
    </submittedName>
</protein>
<keyword evidence="3" id="KW-0238">DNA-binding</keyword>
<keyword evidence="2" id="KW-0805">Transcription regulation</keyword>
<organism evidence="6 7">
    <name type="scientific">Amycolatopsis antarctica</name>
    <dbReference type="NCBI Taxonomy" id="1854586"/>
    <lineage>
        <taxon>Bacteria</taxon>
        <taxon>Bacillati</taxon>
        <taxon>Actinomycetota</taxon>
        <taxon>Actinomycetes</taxon>
        <taxon>Pseudonocardiales</taxon>
        <taxon>Pseudonocardiaceae</taxon>
        <taxon>Amycolatopsis</taxon>
    </lineage>
</organism>
<dbReference type="AlphaFoldDB" id="A0A263D9L3"/>
<gene>
    <name evidence="6" type="ORF">CFN78_05840</name>
</gene>
<dbReference type="PROSITE" id="PS50937">
    <property type="entry name" value="HTH_MERR_2"/>
    <property type="match status" value="1"/>
</dbReference>
<dbReference type="PANTHER" id="PTHR30204:SF69">
    <property type="entry name" value="MERR-FAMILY TRANSCRIPTIONAL REGULATOR"/>
    <property type="match status" value="1"/>
</dbReference>
<feature type="domain" description="HTH merR-type" evidence="5">
    <location>
        <begin position="1"/>
        <end position="68"/>
    </location>
</feature>
<evidence type="ECO:0000313" key="7">
    <source>
        <dbReference type="Proteomes" id="UP000242444"/>
    </source>
</evidence>
<evidence type="ECO:0000256" key="1">
    <source>
        <dbReference type="ARBA" id="ARBA00022491"/>
    </source>
</evidence>
<proteinExistence type="predicted"/>
<dbReference type="GO" id="GO:0003677">
    <property type="term" value="F:DNA binding"/>
    <property type="evidence" value="ECO:0007669"/>
    <property type="project" value="UniProtKB-KW"/>
</dbReference>
<keyword evidence="7" id="KW-1185">Reference proteome</keyword>